<feature type="region of interest" description="Disordered" evidence="1">
    <location>
        <begin position="409"/>
        <end position="503"/>
    </location>
</feature>
<dbReference type="Proteomes" id="UP000245956">
    <property type="component" value="Unassembled WGS sequence"/>
</dbReference>
<dbReference type="EMBL" id="LSBI01000004">
    <property type="protein sequence ID" value="OAQ90785.1"/>
    <property type="molecule type" value="Genomic_DNA"/>
</dbReference>
<reference evidence="4 6" key="2">
    <citation type="journal article" date="2016" name="Front. Microbiol.">
        <title>Genome and transcriptome sequences reveal the specific parasitism of the nematophagous Purpureocillium lilacinum 36-1.</title>
        <authorList>
            <person name="Xie J."/>
            <person name="Li S."/>
            <person name="Mo C."/>
            <person name="Xiao X."/>
            <person name="Peng D."/>
            <person name="Wang G."/>
            <person name="Xiao Y."/>
        </authorList>
    </citation>
    <scope>NUCLEOTIDE SEQUENCE [LARGE SCALE GENOMIC DNA]</scope>
    <source>
        <strain evidence="4 6">36-1</strain>
    </source>
</reference>
<evidence type="ECO:0000313" key="2">
    <source>
        <dbReference type="EMBL" id="OAQ84001.1"/>
    </source>
</evidence>
<proteinExistence type="predicted"/>
<dbReference type="Proteomes" id="UP000078240">
    <property type="component" value="Unassembled WGS sequence"/>
</dbReference>
<evidence type="ECO:0000313" key="6">
    <source>
        <dbReference type="Proteomes" id="UP000245956"/>
    </source>
</evidence>
<feature type="region of interest" description="Disordered" evidence="1">
    <location>
        <begin position="230"/>
        <end position="251"/>
    </location>
</feature>
<evidence type="ECO:0000313" key="5">
    <source>
        <dbReference type="Proteomes" id="UP000078340"/>
    </source>
</evidence>
<name>A0A179HK74_PURLI</name>
<feature type="compositionally biased region" description="Low complexity" evidence="1">
    <location>
        <begin position="431"/>
        <end position="458"/>
    </location>
</feature>
<organism evidence="3 5">
    <name type="scientific">Purpureocillium lilacinum</name>
    <name type="common">Paecilomyces lilacinus</name>
    <dbReference type="NCBI Taxonomy" id="33203"/>
    <lineage>
        <taxon>Eukaryota</taxon>
        <taxon>Fungi</taxon>
        <taxon>Dikarya</taxon>
        <taxon>Ascomycota</taxon>
        <taxon>Pezizomycotina</taxon>
        <taxon>Sordariomycetes</taxon>
        <taxon>Hypocreomycetidae</taxon>
        <taxon>Hypocreales</taxon>
        <taxon>Ophiocordycipitaceae</taxon>
        <taxon>Purpureocillium</taxon>
    </lineage>
</organism>
<accession>A0A179HK74</accession>
<dbReference type="AlphaFoldDB" id="A0A179HK74"/>
<evidence type="ECO:0000313" key="4">
    <source>
        <dbReference type="EMBL" id="PWI66674.1"/>
    </source>
</evidence>
<evidence type="ECO:0000313" key="3">
    <source>
        <dbReference type="EMBL" id="OAQ90785.1"/>
    </source>
</evidence>
<comment type="caution">
    <text evidence="3">The sequence shown here is derived from an EMBL/GenBank/DDBJ whole genome shotgun (WGS) entry which is preliminary data.</text>
</comment>
<dbReference type="GeneID" id="28887073"/>
<protein>
    <submittedName>
        <fullName evidence="3">Uncharacterized protein</fullName>
    </submittedName>
</protein>
<gene>
    <name evidence="4" type="ORF">PCL_04812</name>
    <name evidence="2" type="ORF">VFPBJ_02769</name>
    <name evidence="3" type="ORF">VFPFJ_04944</name>
</gene>
<dbReference type="KEGG" id="plj:28887073"/>
<reference evidence="4" key="1">
    <citation type="submission" date="2015-05" db="EMBL/GenBank/DDBJ databases">
        <authorList>
            <person name="Wang D.B."/>
            <person name="Wang M."/>
        </authorList>
    </citation>
    <scope>NUCLEOTIDE SEQUENCE</scope>
    <source>
        <strain evidence="4">36-1</strain>
    </source>
</reference>
<evidence type="ECO:0000256" key="1">
    <source>
        <dbReference type="SAM" id="MobiDB-lite"/>
    </source>
</evidence>
<dbReference type="EMBL" id="LCWV01000023">
    <property type="protein sequence ID" value="PWI66674.1"/>
    <property type="molecule type" value="Genomic_DNA"/>
</dbReference>
<sequence>MYYPWYSSGQQVPATPSYMASPAASSPYAAYPYSHALQVVARQPPTPAPAAARRTEGYLAQPARQTGYLYDQPLGTTPGSYGVQMPGGGGGAAAPVPVIAVQQMQMHVQQMPVYQVQQYQQYPQYQQLPLQSPAAVYVSAPAPATTALPVSFLVPPPTTVAAPAVVYVVCQPAVVQQTPTVLQAMPLVALPQAGQQEPASTTPVMVSTTAATTAPTTTPTTAALPTIATASQSSAAPAAEPAPEPAMSTTPPAPPPHIAIRVVFFGKGTATTRLWIRVADASYTTVPTRAQLHADVARLAGRSGLPDQRGKRAALYVMKEPESETETAAGGRVVAGAGCALKVVADGGVVPTERLEVVVPLDDEDSQSVEASLEEVLGRVLLQQQQQSEAHAKRHVFLAVDVDDMWKGPEDGVAHVPPVEGGTPAEPQIETAVPAPTTTTTANGNTTEAGATAEQAQTPSPRPLSVVPDEGEAPSEPQPRSEPEPEAEPPSVMVNGVDGLTIE</sequence>
<feature type="compositionally biased region" description="Low complexity" evidence="1">
    <location>
        <begin position="230"/>
        <end position="250"/>
    </location>
</feature>
<dbReference type="Proteomes" id="UP000078340">
    <property type="component" value="Unassembled WGS sequence"/>
</dbReference>
<dbReference type="EMBL" id="LSBH01000002">
    <property type="protein sequence ID" value="OAQ84001.1"/>
    <property type="molecule type" value="Genomic_DNA"/>
</dbReference>
<reference evidence="3 5" key="3">
    <citation type="submission" date="2016-02" db="EMBL/GenBank/DDBJ databases">
        <title>Biosynthesis of antibiotic leucinostatins and their inhibition on Phytophthora in bio-control Purpureocillium lilacinum.</title>
        <authorList>
            <person name="Wang G."/>
            <person name="Liu Z."/>
            <person name="Lin R."/>
            <person name="Li E."/>
            <person name="Mao Z."/>
            <person name="Ling J."/>
            <person name="Yin W."/>
            <person name="Xie B."/>
        </authorList>
    </citation>
    <scope>NUCLEOTIDE SEQUENCE [LARGE SCALE GENOMIC DNA]</scope>
    <source>
        <strain evidence="2">PLBJ-1</strain>
        <strain evidence="3">PLFJ-1</strain>
    </source>
</reference>